<evidence type="ECO:0000256" key="9">
    <source>
        <dbReference type="ARBA" id="ARBA00023242"/>
    </source>
</evidence>
<dbReference type="EMBL" id="AJWK01033103">
    <property type="status" value="NOT_ANNOTATED_CDS"/>
    <property type="molecule type" value="Genomic_DNA"/>
</dbReference>
<name>A0A1B0CX14_LUTLO</name>
<dbReference type="GO" id="GO:0008270">
    <property type="term" value="F:zinc ion binding"/>
    <property type="evidence" value="ECO:0007669"/>
    <property type="project" value="UniProtKB-UniRule"/>
</dbReference>
<keyword evidence="3" id="KW-0677">Repeat</keyword>
<organism evidence="15 16">
    <name type="scientific">Lutzomyia longipalpis</name>
    <name type="common">Sand fly</name>
    <dbReference type="NCBI Taxonomy" id="7200"/>
    <lineage>
        <taxon>Eukaryota</taxon>
        <taxon>Metazoa</taxon>
        <taxon>Ecdysozoa</taxon>
        <taxon>Arthropoda</taxon>
        <taxon>Hexapoda</taxon>
        <taxon>Insecta</taxon>
        <taxon>Pterygota</taxon>
        <taxon>Neoptera</taxon>
        <taxon>Endopterygota</taxon>
        <taxon>Diptera</taxon>
        <taxon>Nematocera</taxon>
        <taxon>Psychodoidea</taxon>
        <taxon>Psychodidae</taxon>
        <taxon>Lutzomyia</taxon>
        <taxon>Lutzomyia</taxon>
    </lineage>
</organism>
<feature type="domain" description="C2H2-type" evidence="13">
    <location>
        <begin position="587"/>
        <end position="610"/>
    </location>
</feature>
<proteinExistence type="predicted"/>
<dbReference type="PROSITE" id="PS00028">
    <property type="entry name" value="ZINC_FINGER_C2H2_1"/>
    <property type="match status" value="4"/>
</dbReference>
<reference evidence="15" key="1">
    <citation type="submission" date="2020-05" db="UniProtKB">
        <authorList>
            <consortium name="EnsemblMetazoa"/>
        </authorList>
    </citation>
    <scope>IDENTIFICATION</scope>
    <source>
        <strain evidence="15">Jacobina</strain>
    </source>
</reference>
<accession>A0A1B0CX14</accession>
<dbReference type="PROSITE" id="PS50157">
    <property type="entry name" value="ZINC_FINGER_C2H2_2"/>
    <property type="match status" value="4"/>
</dbReference>
<dbReference type="Proteomes" id="UP000092461">
    <property type="component" value="Unassembled WGS sequence"/>
</dbReference>
<evidence type="ECO:0000313" key="15">
    <source>
        <dbReference type="EnsemblMetazoa" id="LLOJ009550-PA"/>
    </source>
</evidence>
<dbReference type="GO" id="GO:0006355">
    <property type="term" value="P:regulation of DNA-templated transcription"/>
    <property type="evidence" value="ECO:0007669"/>
    <property type="project" value="UniProtKB-ARBA"/>
</dbReference>
<evidence type="ECO:0000256" key="2">
    <source>
        <dbReference type="ARBA" id="ARBA00022723"/>
    </source>
</evidence>
<dbReference type="Gene3D" id="3.30.160.60">
    <property type="entry name" value="Classic Zinc Finger"/>
    <property type="match status" value="3"/>
</dbReference>
<evidence type="ECO:0000256" key="8">
    <source>
        <dbReference type="ARBA" id="ARBA00023163"/>
    </source>
</evidence>
<dbReference type="InterPro" id="IPR013087">
    <property type="entry name" value="Znf_C2H2_type"/>
</dbReference>
<feature type="binding site" evidence="11">
    <location>
        <position position="62"/>
    </location>
    <ligand>
        <name>Zn(2+)</name>
        <dbReference type="ChEBI" id="CHEBI:29105"/>
    </ligand>
</feature>
<dbReference type="InterPro" id="IPR036236">
    <property type="entry name" value="Znf_C2H2_sf"/>
</dbReference>
<keyword evidence="7" id="KW-0238">DNA-binding</keyword>
<evidence type="ECO:0000259" key="13">
    <source>
        <dbReference type="PROSITE" id="PS50157"/>
    </source>
</evidence>
<evidence type="ECO:0000313" key="16">
    <source>
        <dbReference type="Proteomes" id="UP000092461"/>
    </source>
</evidence>
<dbReference type="SUPFAM" id="SSF57667">
    <property type="entry name" value="beta-beta-alpha zinc fingers"/>
    <property type="match status" value="2"/>
</dbReference>
<dbReference type="SUPFAM" id="SSF57716">
    <property type="entry name" value="Glucocorticoid receptor-like (DNA-binding domain)"/>
    <property type="match status" value="1"/>
</dbReference>
<feature type="region of interest" description="Disordered" evidence="12">
    <location>
        <begin position="644"/>
        <end position="690"/>
    </location>
</feature>
<evidence type="ECO:0000256" key="7">
    <source>
        <dbReference type="ARBA" id="ARBA00023125"/>
    </source>
</evidence>
<evidence type="ECO:0000256" key="12">
    <source>
        <dbReference type="SAM" id="MobiDB-lite"/>
    </source>
</evidence>
<feature type="compositionally biased region" description="Gly residues" evidence="12">
    <location>
        <begin position="674"/>
        <end position="683"/>
    </location>
</feature>
<dbReference type="GO" id="GO:0003677">
    <property type="term" value="F:DNA binding"/>
    <property type="evidence" value="ECO:0007669"/>
    <property type="project" value="UniProtKB-KW"/>
</dbReference>
<evidence type="ECO:0000256" key="5">
    <source>
        <dbReference type="ARBA" id="ARBA00022833"/>
    </source>
</evidence>
<dbReference type="VEuPathDB" id="VectorBase:LLOJ009550"/>
<dbReference type="InterPro" id="IPR012934">
    <property type="entry name" value="Znf_AD"/>
</dbReference>
<keyword evidence="2 11" id="KW-0479">Metal-binding</keyword>
<evidence type="ECO:0000256" key="10">
    <source>
        <dbReference type="PROSITE-ProRule" id="PRU00042"/>
    </source>
</evidence>
<dbReference type="InterPro" id="IPR050331">
    <property type="entry name" value="Zinc_finger"/>
</dbReference>
<feature type="binding site" evidence="11">
    <location>
        <position position="65"/>
    </location>
    <ligand>
        <name>Zn(2+)</name>
        <dbReference type="ChEBI" id="CHEBI:29105"/>
    </ligand>
</feature>
<keyword evidence="6" id="KW-0805">Transcription regulation</keyword>
<sequence>MAKMSEYRCVNYYELCRLCTGSHGTKVHIFSEDGKKRNLFNKITGCLPIQLSEKDKLPKIVCGQCLQQVESIMEFRETCVNAQTMLESCLNSSKLRNEGKVYIKDVVAKRNVLPTATPSLVTVRPVTVANSVKTVSTIPASGVTQITQNSDFLSSIIQAVGIPSVEEGAMETQTQTQITPQYTLTLDGQTIKANPIQYKIKEEHTVPIVEQQQQSAFAQVDEFLKLKTTTQIGSTQITRRTVKAAVKPPEPPKAKKPKINLVLATPASQQQQPKVMTSPTIATAPMTVSTSPTKTVSLQDLKIFSPTNKCFLPITLKDGNSDQQILTQIDTKNIVLPTAFLQMKLQPQLTTVDGQPVVQLTPTAIPTSLSLSTPTTAQLQPTQTSTNAEIIFTTSSAQFQQQTQQQIQPVSQASTVRLTPLTSSTPIVTTVAHKAPPPATITIQTSPVKQQPAKLVQQPVQQQQIQQQQQPQPRKVTITKKVNPTAPIVKTEAIAKPAPAVVVTTVAAPTTTATTTTTIRTANIPPNCTTCDVCGKTFKRKEHLIQHLKLHAGLRPFKCEEVGCSKTFSRKEHLMRHVVSHTGKKMFSCEFCHKFFSRKDNLNKHKRTHSEYVNNGPFYCEICQKSFVVKMYYVQHKAMHEKEGTVALSGDDSGKPQMDGMEQKEGGDDAAANGAGGEQGGTAGHDEGTEHILPDADACEEPTVENSLVVSTPSSQAQIMQVHFTPVTSAQNQGGAAMGSHDTTVLTLPSNISNFVTLNSTQFVASQDVMGHFKIENN</sequence>
<evidence type="ECO:0000256" key="1">
    <source>
        <dbReference type="ARBA" id="ARBA00004123"/>
    </source>
</evidence>
<feature type="domain" description="C2H2-type" evidence="13">
    <location>
        <begin position="618"/>
        <end position="645"/>
    </location>
</feature>
<evidence type="ECO:0000256" key="11">
    <source>
        <dbReference type="PROSITE-ProRule" id="PRU01263"/>
    </source>
</evidence>
<dbReference type="SMART" id="SM00868">
    <property type="entry name" value="zf-AD"/>
    <property type="match status" value="1"/>
</dbReference>
<dbReference type="VEuPathDB" id="VectorBase:LLONM1_011597"/>
<dbReference type="PROSITE" id="PS51915">
    <property type="entry name" value="ZAD"/>
    <property type="match status" value="1"/>
</dbReference>
<protein>
    <recommendedName>
        <fullName evidence="17">C2h2-type zn-finger protein</fullName>
    </recommendedName>
</protein>
<evidence type="ECO:0000256" key="6">
    <source>
        <dbReference type="ARBA" id="ARBA00023015"/>
    </source>
</evidence>
<dbReference type="AlphaFoldDB" id="A0A1B0CX14"/>
<evidence type="ECO:0000256" key="3">
    <source>
        <dbReference type="ARBA" id="ARBA00022737"/>
    </source>
</evidence>
<keyword evidence="8" id="KW-0804">Transcription</keyword>
<feature type="binding site" evidence="11">
    <location>
        <position position="19"/>
    </location>
    <ligand>
        <name>Zn(2+)</name>
        <dbReference type="ChEBI" id="CHEBI:29105"/>
    </ligand>
</feature>
<evidence type="ECO:0000256" key="4">
    <source>
        <dbReference type="ARBA" id="ARBA00022771"/>
    </source>
</evidence>
<feature type="domain" description="C2H2-type" evidence="13">
    <location>
        <begin position="529"/>
        <end position="556"/>
    </location>
</feature>
<dbReference type="FunFam" id="3.30.160.60:FF:002343">
    <property type="entry name" value="Zinc finger protein 33A"/>
    <property type="match status" value="1"/>
</dbReference>
<evidence type="ECO:0008006" key="17">
    <source>
        <dbReference type="Google" id="ProtNLM"/>
    </source>
</evidence>
<dbReference type="SMART" id="SM00355">
    <property type="entry name" value="ZnF_C2H2"/>
    <property type="match status" value="4"/>
</dbReference>
<keyword evidence="16" id="KW-1185">Reference proteome</keyword>
<comment type="subcellular location">
    <subcellularLocation>
        <location evidence="1">Nucleus</location>
    </subcellularLocation>
</comment>
<dbReference type="GO" id="GO:0005634">
    <property type="term" value="C:nucleus"/>
    <property type="evidence" value="ECO:0007669"/>
    <property type="project" value="UniProtKB-SubCell"/>
</dbReference>
<keyword evidence="4 10" id="KW-0863">Zinc-finger</keyword>
<dbReference type="Gene3D" id="3.40.1800.20">
    <property type="match status" value="1"/>
</dbReference>
<dbReference type="PANTHER" id="PTHR16515:SF49">
    <property type="entry name" value="GASTRULA ZINC FINGER PROTEIN XLCGF49.1-LIKE-RELATED"/>
    <property type="match status" value="1"/>
</dbReference>
<feature type="domain" description="C2H2-type" evidence="13">
    <location>
        <begin position="557"/>
        <end position="586"/>
    </location>
</feature>
<feature type="binding site" evidence="11">
    <location>
        <position position="16"/>
    </location>
    <ligand>
        <name>Zn(2+)</name>
        <dbReference type="ChEBI" id="CHEBI:29105"/>
    </ligand>
</feature>
<keyword evidence="5 11" id="KW-0862">Zinc</keyword>
<dbReference type="PANTHER" id="PTHR16515">
    <property type="entry name" value="PR DOMAIN ZINC FINGER PROTEIN"/>
    <property type="match status" value="1"/>
</dbReference>
<keyword evidence="9" id="KW-0539">Nucleus</keyword>
<dbReference type="FunFam" id="3.30.160.60:FF:000100">
    <property type="entry name" value="Zinc finger 45-like"/>
    <property type="match status" value="1"/>
</dbReference>
<evidence type="ECO:0000259" key="14">
    <source>
        <dbReference type="PROSITE" id="PS51915"/>
    </source>
</evidence>
<dbReference type="Pfam" id="PF00096">
    <property type="entry name" value="zf-C2H2"/>
    <property type="match status" value="3"/>
</dbReference>
<dbReference type="Pfam" id="PF07776">
    <property type="entry name" value="zf-AD"/>
    <property type="match status" value="1"/>
</dbReference>
<feature type="domain" description="ZAD" evidence="14">
    <location>
        <begin position="14"/>
        <end position="89"/>
    </location>
</feature>
<dbReference type="EnsemblMetazoa" id="LLOJ009550-RA">
    <property type="protein sequence ID" value="LLOJ009550-PA"/>
    <property type="gene ID" value="LLOJ009550"/>
</dbReference>